<proteinExistence type="predicted"/>
<dbReference type="AlphaFoldDB" id="A0AAD4P5E1"/>
<feature type="transmembrane region" description="Helical" evidence="2">
    <location>
        <begin position="158"/>
        <end position="178"/>
    </location>
</feature>
<name>A0AAD4P5E1_PERFH</name>
<dbReference type="PANTHER" id="PTHR34188:SF5">
    <property type="entry name" value="OS05G0131900 PROTEIN"/>
    <property type="match status" value="1"/>
</dbReference>
<sequence>MSQISSESDIDLDIDLESGGTTSEEDVSKNQAFSCVNSKKLLGRVRSGLTRSKSLGECTSDEDCSCSYDEFLTSDEIPAKNKEQLGRFAQFGHKKIDEEKPKKQNSTKPPRPPRGPSLDASDMKLLKEITELKSKRRRMERSGTSKKMKKEKASSQKTNLLACLVTVVFVLVIIFEGISDNGDWLIYLVQKALVHTLYGTPIDTAAGMNFCIIDHLSYENKNTVKQEMSNGCPTLYIYSPTFISYPFQAYWRRSVLLLRPSGFTNVMPHQLSSFRGSLLVIGVF</sequence>
<evidence type="ECO:0000313" key="3">
    <source>
        <dbReference type="EMBL" id="KAH6826452.1"/>
    </source>
</evidence>
<gene>
    <name evidence="3" type="ORF">C2S53_014306</name>
</gene>
<evidence type="ECO:0000256" key="1">
    <source>
        <dbReference type="SAM" id="MobiDB-lite"/>
    </source>
</evidence>
<feature type="region of interest" description="Disordered" evidence="1">
    <location>
        <begin position="92"/>
        <end position="121"/>
    </location>
</feature>
<accession>A0AAD4P5E1</accession>
<comment type="caution">
    <text evidence="3">The sequence shown here is derived from an EMBL/GenBank/DDBJ whole genome shotgun (WGS) entry which is preliminary data.</text>
</comment>
<evidence type="ECO:0000256" key="2">
    <source>
        <dbReference type="SAM" id="Phobius"/>
    </source>
</evidence>
<dbReference type="Proteomes" id="UP001190926">
    <property type="component" value="Unassembled WGS sequence"/>
</dbReference>
<keyword evidence="2" id="KW-0472">Membrane</keyword>
<dbReference type="EMBL" id="SDAM02000166">
    <property type="protein sequence ID" value="KAH6826452.1"/>
    <property type="molecule type" value="Genomic_DNA"/>
</dbReference>
<keyword evidence="2" id="KW-0812">Transmembrane</keyword>
<dbReference type="PANTHER" id="PTHR34188">
    <property type="entry name" value="OS01G0299500 PROTEIN"/>
    <property type="match status" value="1"/>
</dbReference>
<organism evidence="3 4">
    <name type="scientific">Perilla frutescens var. hirtella</name>
    <name type="common">Perilla citriodora</name>
    <name type="synonym">Perilla setoyensis</name>
    <dbReference type="NCBI Taxonomy" id="608512"/>
    <lineage>
        <taxon>Eukaryota</taxon>
        <taxon>Viridiplantae</taxon>
        <taxon>Streptophyta</taxon>
        <taxon>Embryophyta</taxon>
        <taxon>Tracheophyta</taxon>
        <taxon>Spermatophyta</taxon>
        <taxon>Magnoliopsida</taxon>
        <taxon>eudicotyledons</taxon>
        <taxon>Gunneridae</taxon>
        <taxon>Pentapetalae</taxon>
        <taxon>asterids</taxon>
        <taxon>lamiids</taxon>
        <taxon>Lamiales</taxon>
        <taxon>Lamiaceae</taxon>
        <taxon>Nepetoideae</taxon>
        <taxon>Elsholtzieae</taxon>
        <taxon>Perilla</taxon>
    </lineage>
</organism>
<keyword evidence="2" id="KW-1133">Transmembrane helix</keyword>
<keyword evidence="4" id="KW-1185">Reference proteome</keyword>
<reference evidence="3 4" key="1">
    <citation type="journal article" date="2021" name="Nat. Commun.">
        <title>Incipient diploidization of the medicinal plant Perilla within 10,000 years.</title>
        <authorList>
            <person name="Zhang Y."/>
            <person name="Shen Q."/>
            <person name="Leng L."/>
            <person name="Zhang D."/>
            <person name="Chen S."/>
            <person name="Shi Y."/>
            <person name="Ning Z."/>
            <person name="Chen S."/>
        </authorList>
    </citation>
    <scope>NUCLEOTIDE SEQUENCE [LARGE SCALE GENOMIC DNA]</scope>
    <source>
        <strain evidence="4">cv. PC099</strain>
    </source>
</reference>
<feature type="region of interest" description="Disordered" evidence="1">
    <location>
        <begin position="1"/>
        <end position="30"/>
    </location>
</feature>
<protein>
    <submittedName>
        <fullName evidence="3">Uncharacterized protein</fullName>
    </submittedName>
</protein>
<evidence type="ECO:0000313" key="4">
    <source>
        <dbReference type="Proteomes" id="UP001190926"/>
    </source>
</evidence>